<keyword evidence="2 6" id="KW-0645">Protease</keyword>
<dbReference type="InterPro" id="IPR036852">
    <property type="entry name" value="Peptidase_S8/S53_dom_sf"/>
</dbReference>
<feature type="active site" description="Charge relay system" evidence="5 6">
    <location>
        <position position="215"/>
    </location>
</feature>
<dbReference type="CDD" id="cd07478">
    <property type="entry name" value="Peptidases_S8_CspA-like"/>
    <property type="match status" value="1"/>
</dbReference>
<dbReference type="AlphaFoldDB" id="A0A9D2TS67"/>
<reference evidence="9" key="1">
    <citation type="journal article" date="2021" name="PeerJ">
        <title>Extensive microbial diversity within the chicken gut microbiome revealed by metagenomics and culture.</title>
        <authorList>
            <person name="Gilroy R."/>
            <person name="Ravi A."/>
            <person name="Getino M."/>
            <person name="Pursley I."/>
            <person name="Horton D.L."/>
            <person name="Alikhan N.F."/>
            <person name="Baker D."/>
            <person name="Gharbi K."/>
            <person name="Hall N."/>
            <person name="Watson M."/>
            <person name="Adriaenssens E.M."/>
            <person name="Foster-Nyarko E."/>
            <person name="Jarju S."/>
            <person name="Secka A."/>
            <person name="Antonio M."/>
            <person name="Oren A."/>
            <person name="Chaudhuri R.R."/>
            <person name="La Ragione R."/>
            <person name="Hildebrand F."/>
            <person name="Pallen M.J."/>
        </authorList>
    </citation>
    <scope>NUCLEOTIDE SEQUENCE</scope>
    <source>
        <strain evidence="9">ChiBcec1-1630</strain>
    </source>
</reference>
<dbReference type="SUPFAM" id="SSF52743">
    <property type="entry name" value="Subtilisin-like"/>
    <property type="match status" value="1"/>
</dbReference>
<evidence type="ECO:0000313" key="9">
    <source>
        <dbReference type="EMBL" id="HJC86759.1"/>
    </source>
</evidence>
<organism evidence="9 10">
    <name type="scientific">Candidatus Eisenbergiella intestinigallinarum</name>
    <dbReference type="NCBI Taxonomy" id="2838549"/>
    <lineage>
        <taxon>Bacteria</taxon>
        <taxon>Bacillati</taxon>
        <taxon>Bacillota</taxon>
        <taxon>Clostridia</taxon>
        <taxon>Lachnospirales</taxon>
        <taxon>Lachnospiraceae</taxon>
        <taxon>Eisenbergiella</taxon>
    </lineage>
</organism>
<protein>
    <submittedName>
        <fullName evidence="9">S8 family serine peptidase</fullName>
    </submittedName>
</protein>
<feature type="domain" description="Peptidase S8/S53" evidence="7">
    <location>
        <begin position="458"/>
        <end position="586"/>
    </location>
</feature>
<dbReference type="InterPro" id="IPR034045">
    <property type="entry name" value="Pep_S8_CspA-like"/>
</dbReference>
<dbReference type="Gene3D" id="3.40.50.200">
    <property type="entry name" value="Peptidase S8/S53 domain"/>
    <property type="match status" value="1"/>
</dbReference>
<feature type="domain" description="Csp protease B prodomain" evidence="8">
    <location>
        <begin position="4"/>
        <end position="91"/>
    </location>
</feature>
<proteinExistence type="inferred from homology"/>
<dbReference type="PANTHER" id="PTHR43806:SF11">
    <property type="entry name" value="CEREVISIN-RELATED"/>
    <property type="match status" value="1"/>
</dbReference>
<accession>A0A9D2TS67</accession>
<dbReference type="PROSITE" id="PS51892">
    <property type="entry name" value="SUBTILASE"/>
    <property type="match status" value="1"/>
</dbReference>
<dbReference type="Pfam" id="PF00082">
    <property type="entry name" value="Peptidase_S8"/>
    <property type="match status" value="2"/>
</dbReference>
<feature type="active site" description="Charge relay system" evidence="5 6">
    <location>
        <position position="530"/>
    </location>
</feature>
<comment type="caution">
    <text evidence="9">The sequence shown here is derived from an EMBL/GenBank/DDBJ whole genome shotgun (WGS) entry which is preliminary data.</text>
</comment>
<evidence type="ECO:0000256" key="5">
    <source>
        <dbReference type="PIRSR" id="PIRSR615500-1"/>
    </source>
</evidence>
<dbReference type="Gene3D" id="2.60.120.1290">
    <property type="match status" value="1"/>
</dbReference>
<evidence type="ECO:0000259" key="7">
    <source>
        <dbReference type="Pfam" id="PF00082"/>
    </source>
</evidence>
<sequence length="597" mass="64442">MDSQKLEDILNLSLDSTMEEREKSQRLNVGFNEEEQTWELIVKFHGDLSRLNNGRISVEVLLAGYAIVTIPESMIPALAALDEIEYVEKPRELLYSVYDAKRQSCFPPAGDFSGEGTGAFSSYQRGTDGLTGAGCLVAVFDSGIDYFLPDFQNRDGSRILYLWDQTLLPDTERGFYPPEGFAMGVEFTKENIDAAIALGETEGFLLVPSADVSGHGTAVAAIAAGSSTNARYTGAAPGASLLIVRLGQAGSGSYPRTTQLMRAMAYALQKAQELGMPLAVNLSFGNSYGAHDGSSLLERFLDNASEVWKNVICAGAGNEGASAGHVSGRLTQERAVELAVGEYESSMNVQLWKNFSDRFRVALLTPSGQRIDVPVDRVGRTAVTVDQTQILIYVGEPSPYSVNQEIYFDFLPVNHFINSGIWTFLLEPVYIVAGEFQMYLPGQAVRTDDTRFFDPTPELTLTIPSTAGKLITVGAIQGDYDAYADFSGRGVRGQEQLPGFPNTKPDLAAPGVNIVTARAGGGHGAYTGTSFAVPLVTGAAALLMEWGIVRGNDPYLYGEKLKAFLQRGARRVRGEEALPNSRVGYGAMCVEDSLPGI</sequence>
<reference evidence="9" key="2">
    <citation type="submission" date="2021-04" db="EMBL/GenBank/DDBJ databases">
        <authorList>
            <person name="Gilroy R."/>
        </authorList>
    </citation>
    <scope>NUCLEOTIDE SEQUENCE</scope>
    <source>
        <strain evidence="9">ChiBcec1-1630</strain>
    </source>
</reference>
<evidence type="ECO:0000256" key="1">
    <source>
        <dbReference type="ARBA" id="ARBA00011073"/>
    </source>
</evidence>
<gene>
    <name evidence="9" type="ORF">H9926_01920</name>
</gene>
<dbReference type="PANTHER" id="PTHR43806">
    <property type="entry name" value="PEPTIDASE S8"/>
    <property type="match status" value="1"/>
</dbReference>
<dbReference type="InterPro" id="IPR023828">
    <property type="entry name" value="Peptidase_S8_Ser-AS"/>
</dbReference>
<dbReference type="GO" id="GO:0004252">
    <property type="term" value="F:serine-type endopeptidase activity"/>
    <property type="evidence" value="ECO:0007669"/>
    <property type="project" value="UniProtKB-UniRule"/>
</dbReference>
<dbReference type="PROSITE" id="PS00138">
    <property type="entry name" value="SUBTILASE_SER"/>
    <property type="match status" value="1"/>
</dbReference>
<evidence type="ECO:0000256" key="6">
    <source>
        <dbReference type="PROSITE-ProRule" id="PRU01240"/>
    </source>
</evidence>
<evidence type="ECO:0000256" key="4">
    <source>
        <dbReference type="ARBA" id="ARBA00022825"/>
    </source>
</evidence>
<dbReference type="GO" id="GO:0006508">
    <property type="term" value="P:proteolysis"/>
    <property type="evidence" value="ECO:0007669"/>
    <property type="project" value="UniProtKB-KW"/>
</dbReference>
<dbReference type="EMBL" id="DWVS01000040">
    <property type="protein sequence ID" value="HJC86759.1"/>
    <property type="molecule type" value="Genomic_DNA"/>
</dbReference>
<keyword evidence="4 6" id="KW-0720">Serine protease</keyword>
<dbReference type="InterPro" id="IPR015500">
    <property type="entry name" value="Peptidase_S8_subtilisin-rel"/>
</dbReference>
<dbReference type="Pfam" id="PF18425">
    <property type="entry name" value="CspB_prodomain"/>
    <property type="match status" value="1"/>
</dbReference>
<dbReference type="Proteomes" id="UP000823922">
    <property type="component" value="Unassembled WGS sequence"/>
</dbReference>
<comment type="similarity">
    <text evidence="1 6">Belongs to the peptidase S8 family.</text>
</comment>
<dbReference type="InterPro" id="IPR041365">
    <property type="entry name" value="CspB_prodomain"/>
</dbReference>
<name>A0A9D2TS67_9FIRM</name>
<feature type="domain" description="Peptidase S8/S53" evidence="7">
    <location>
        <begin position="132"/>
        <end position="359"/>
    </location>
</feature>
<dbReference type="PRINTS" id="PR00723">
    <property type="entry name" value="SUBTILISIN"/>
</dbReference>
<dbReference type="InterPro" id="IPR050131">
    <property type="entry name" value="Peptidase_S8_subtilisin-like"/>
</dbReference>
<dbReference type="InterPro" id="IPR000209">
    <property type="entry name" value="Peptidase_S8/S53_dom"/>
</dbReference>
<evidence type="ECO:0000256" key="2">
    <source>
        <dbReference type="ARBA" id="ARBA00022670"/>
    </source>
</evidence>
<dbReference type="Gene3D" id="3.30.70.2980">
    <property type="match status" value="1"/>
</dbReference>
<keyword evidence="3 6" id="KW-0378">Hydrolase</keyword>
<evidence type="ECO:0000313" key="10">
    <source>
        <dbReference type="Proteomes" id="UP000823922"/>
    </source>
</evidence>
<evidence type="ECO:0000259" key="8">
    <source>
        <dbReference type="Pfam" id="PF18425"/>
    </source>
</evidence>
<feature type="active site" description="Charge relay system" evidence="5 6">
    <location>
        <position position="141"/>
    </location>
</feature>
<evidence type="ECO:0000256" key="3">
    <source>
        <dbReference type="ARBA" id="ARBA00022801"/>
    </source>
</evidence>